<evidence type="ECO:0000256" key="3">
    <source>
        <dbReference type="SAM" id="MobiDB-lite"/>
    </source>
</evidence>
<sequence>MTANLKGPLHKPRSHRRGHTADKQTSKAKALNTTTRRFNPKRSRLEWCLAASSQDAPADAAPESIPSWHEDMEIPWHLDRPSESAPYAPAAGFSGVDAAHAHDRDDPCNLYVGYIPKTINSAQLRAMFEHIGPVAECEVIGERSAAGHKGFGFVRMMTEWAAQEAIHRLHDYMLEGRRLVPQQHIQVQTQQPLLHMARGGMAPMATILSTPMRAMERIRMHQQHLIRGWRRLLCTLRPHLAHLVKRMLTGLLALKRMA</sequence>
<feature type="compositionally biased region" description="Basic residues" evidence="3">
    <location>
        <begin position="8"/>
        <end position="18"/>
    </location>
</feature>
<dbReference type="Pfam" id="PF00076">
    <property type="entry name" value="RRM_1"/>
    <property type="match status" value="1"/>
</dbReference>
<dbReference type="Gene3D" id="3.30.70.330">
    <property type="match status" value="1"/>
</dbReference>
<organism evidence="5 6">
    <name type="scientific">[Myrmecia] bisecta</name>
    <dbReference type="NCBI Taxonomy" id="41462"/>
    <lineage>
        <taxon>Eukaryota</taxon>
        <taxon>Viridiplantae</taxon>
        <taxon>Chlorophyta</taxon>
        <taxon>core chlorophytes</taxon>
        <taxon>Trebouxiophyceae</taxon>
        <taxon>Trebouxiales</taxon>
        <taxon>Trebouxiaceae</taxon>
        <taxon>Myrmecia</taxon>
    </lineage>
</organism>
<evidence type="ECO:0000256" key="2">
    <source>
        <dbReference type="PROSITE-ProRule" id="PRU00176"/>
    </source>
</evidence>
<dbReference type="InterPro" id="IPR035979">
    <property type="entry name" value="RBD_domain_sf"/>
</dbReference>
<proteinExistence type="predicted"/>
<dbReference type="PANTHER" id="PTHR48025">
    <property type="entry name" value="OS02G0815200 PROTEIN"/>
    <property type="match status" value="1"/>
</dbReference>
<reference evidence="5 6" key="1">
    <citation type="journal article" date="2024" name="Nat. Commun.">
        <title>Phylogenomics reveals the evolutionary origins of lichenization in chlorophyte algae.</title>
        <authorList>
            <person name="Puginier C."/>
            <person name="Libourel C."/>
            <person name="Otte J."/>
            <person name="Skaloud P."/>
            <person name="Haon M."/>
            <person name="Grisel S."/>
            <person name="Petersen M."/>
            <person name="Berrin J.G."/>
            <person name="Delaux P.M."/>
            <person name="Dal Grande F."/>
            <person name="Keller J."/>
        </authorList>
    </citation>
    <scope>NUCLEOTIDE SEQUENCE [LARGE SCALE GENOMIC DNA]</scope>
    <source>
        <strain evidence="5 6">SAG 2043</strain>
    </source>
</reference>
<keyword evidence="1 2" id="KW-0694">RNA-binding</keyword>
<evidence type="ECO:0000259" key="4">
    <source>
        <dbReference type="PROSITE" id="PS50102"/>
    </source>
</evidence>
<dbReference type="GO" id="GO:0005634">
    <property type="term" value="C:nucleus"/>
    <property type="evidence" value="ECO:0007669"/>
    <property type="project" value="TreeGrafter"/>
</dbReference>
<protein>
    <recommendedName>
        <fullName evidence="4">RRM domain-containing protein</fullName>
    </recommendedName>
</protein>
<dbReference type="InterPro" id="IPR000504">
    <property type="entry name" value="RRM_dom"/>
</dbReference>
<dbReference type="InterPro" id="IPR050502">
    <property type="entry name" value="Euk_RNA-bind_prot"/>
</dbReference>
<dbReference type="Proteomes" id="UP001489004">
    <property type="component" value="Unassembled WGS sequence"/>
</dbReference>
<dbReference type="InterPro" id="IPR012677">
    <property type="entry name" value="Nucleotide-bd_a/b_plait_sf"/>
</dbReference>
<dbReference type="SMART" id="SM00360">
    <property type="entry name" value="RRM"/>
    <property type="match status" value="1"/>
</dbReference>
<feature type="domain" description="RRM" evidence="4">
    <location>
        <begin position="108"/>
        <end position="192"/>
    </location>
</feature>
<dbReference type="EMBL" id="JALJOR010000002">
    <property type="protein sequence ID" value="KAK9823159.1"/>
    <property type="molecule type" value="Genomic_DNA"/>
</dbReference>
<name>A0AAW1QP07_9CHLO</name>
<dbReference type="GO" id="GO:0003729">
    <property type="term" value="F:mRNA binding"/>
    <property type="evidence" value="ECO:0007669"/>
    <property type="project" value="TreeGrafter"/>
</dbReference>
<dbReference type="AlphaFoldDB" id="A0AAW1QP07"/>
<keyword evidence="6" id="KW-1185">Reference proteome</keyword>
<evidence type="ECO:0000313" key="6">
    <source>
        <dbReference type="Proteomes" id="UP001489004"/>
    </source>
</evidence>
<feature type="region of interest" description="Disordered" evidence="3">
    <location>
        <begin position="1"/>
        <end position="36"/>
    </location>
</feature>
<dbReference type="SUPFAM" id="SSF54928">
    <property type="entry name" value="RNA-binding domain, RBD"/>
    <property type="match status" value="1"/>
</dbReference>
<comment type="caution">
    <text evidence="5">The sequence shown here is derived from an EMBL/GenBank/DDBJ whole genome shotgun (WGS) entry which is preliminary data.</text>
</comment>
<dbReference type="PROSITE" id="PS50102">
    <property type="entry name" value="RRM"/>
    <property type="match status" value="1"/>
</dbReference>
<evidence type="ECO:0000256" key="1">
    <source>
        <dbReference type="ARBA" id="ARBA00022884"/>
    </source>
</evidence>
<dbReference type="PANTHER" id="PTHR48025:SF1">
    <property type="entry name" value="RRM DOMAIN-CONTAINING PROTEIN"/>
    <property type="match status" value="1"/>
</dbReference>
<accession>A0AAW1QP07</accession>
<evidence type="ECO:0000313" key="5">
    <source>
        <dbReference type="EMBL" id="KAK9823159.1"/>
    </source>
</evidence>
<gene>
    <name evidence="5" type="ORF">WJX72_000730</name>
</gene>